<evidence type="ECO:0000256" key="1">
    <source>
        <dbReference type="ARBA" id="ARBA00009986"/>
    </source>
</evidence>
<keyword evidence="2 4" id="KW-0560">Oxidoreductase</keyword>
<dbReference type="GO" id="GO:0004777">
    <property type="term" value="F:succinate-semialdehyde dehydrogenase (NAD+) activity"/>
    <property type="evidence" value="ECO:0007669"/>
    <property type="project" value="TreeGrafter"/>
</dbReference>
<evidence type="ECO:0000256" key="2">
    <source>
        <dbReference type="ARBA" id="ARBA00023002"/>
    </source>
</evidence>
<dbReference type="KEGG" id="mpt:Mpe_A2324"/>
<evidence type="ECO:0000256" key="3">
    <source>
        <dbReference type="PROSITE-ProRule" id="PRU10007"/>
    </source>
</evidence>
<dbReference type="PANTHER" id="PTHR43353">
    <property type="entry name" value="SUCCINATE-SEMIALDEHYDE DEHYDROGENASE, MITOCHONDRIAL"/>
    <property type="match status" value="1"/>
</dbReference>
<dbReference type="InterPro" id="IPR016160">
    <property type="entry name" value="Ald_DH_CS_CYS"/>
</dbReference>
<sequence length="492" mass="52300">MDMKNSPLATLADPTLLKTAALIDGAWVDRGEHFAVTDPATGQVLAQVANLGAADAEAALAAAARAWPAWRAKTAKERASVLMKWYQLLLQHADDLARIMTAEQGKPLAEAKGEVGYGASFIEWFAEEAKRVYGETVPTTDNNKRYLVLKQAMGVCAAITPWNFPIAMITRKVAPALAAGCPVVIKPAEQTPLSALAVAELAQRAGMPAGVLNVLTADAERSIQIGNVLCASDTVRHLSFTGSTEVGRILMKQCAPTIKKLSLELGGNAPFIVFDDADLDSAVEGAMISKYRNAGQTCVCANRLYVQAGVYDAFVEKLAAKVKAIKVGNGFEAGVTQGPLIDEAALAKVESHVADALAKGAKLLTGGQRIGERFYSPTVLAQATGEMLCAREETFGPVAPVFRFETEAEVVALANDTEFGLASYFYSRDVGRIFRVGEALEYGMVGINTGLISTAEVPFGGVKQSGLGREGSHHGIDDYVEIKYLCLGDIQK</sequence>
<protein>
    <submittedName>
        <fullName evidence="6">Succinate semialdehyde dehydrogenase</fullName>
        <ecNumber evidence="6">1.2.1.16</ecNumber>
    </submittedName>
</protein>
<dbReference type="InterPro" id="IPR016161">
    <property type="entry name" value="Ald_DH/histidinol_DH"/>
</dbReference>
<dbReference type="Proteomes" id="UP000000366">
    <property type="component" value="Chromosome"/>
</dbReference>
<dbReference type="SUPFAM" id="SSF53720">
    <property type="entry name" value="ALDH-like"/>
    <property type="match status" value="1"/>
</dbReference>
<name>A2SI91_METPP</name>
<dbReference type="HOGENOM" id="CLU_005391_5_1_4"/>
<dbReference type="CDD" id="cd07103">
    <property type="entry name" value="ALDH_F5_SSADH_GabD"/>
    <property type="match status" value="1"/>
</dbReference>
<dbReference type="InterPro" id="IPR050740">
    <property type="entry name" value="Aldehyde_DH_Superfamily"/>
</dbReference>
<dbReference type="eggNOG" id="COG1012">
    <property type="taxonomic scope" value="Bacteria"/>
</dbReference>
<feature type="active site" evidence="3">
    <location>
        <position position="264"/>
    </location>
</feature>
<dbReference type="RefSeq" id="WP_011829917.1">
    <property type="nucleotide sequence ID" value="NC_008825.1"/>
</dbReference>
<dbReference type="STRING" id="420662.Mpe_A2324"/>
<dbReference type="GO" id="GO:0005829">
    <property type="term" value="C:cytosol"/>
    <property type="evidence" value="ECO:0007669"/>
    <property type="project" value="TreeGrafter"/>
</dbReference>
<comment type="similarity">
    <text evidence="1 4">Belongs to the aldehyde dehydrogenase family.</text>
</comment>
<dbReference type="PANTHER" id="PTHR43353:SF5">
    <property type="entry name" value="SUCCINATE-SEMIALDEHYDE DEHYDROGENASE, MITOCHONDRIAL"/>
    <property type="match status" value="1"/>
</dbReference>
<dbReference type="FunFam" id="3.40.309.10:FF:000004">
    <property type="entry name" value="Succinate-semialdehyde dehydrogenase I"/>
    <property type="match status" value="1"/>
</dbReference>
<evidence type="ECO:0000313" key="6">
    <source>
        <dbReference type="EMBL" id="ABM95280.1"/>
    </source>
</evidence>
<dbReference type="PROSITE" id="PS00070">
    <property type="entry name" value="ALDEHYDE_DEHYDR_CYS"/>
    <property type="match status" value="1"/>
</dbReference>
<dbReference type="InterPro" id="IPR016162">
    <property type="entry name" value="Ald_DH_N"/>
</dbReference>
<feature type="domain" description="Aldehyde dehydrogenase" evidence="5">
    <location>
        <begin position="27"/>
        <end position="484"/>
    </location>
</feature>
<gene>
    <name evidence="6" type="ordered locus">Mpe_A2324</name>
</gene>
<dbReference type="InterPro" id="IPR016163">
    <property type="entry name" value="Ald_DH_C"/>
</dbReference>
<dbReference type="AlphaFoldDB" id="A2SI91"/>
<evidence type="ECO:0000259" key="5">
    <source>
        <dbReference type="Pfam" id="PF00171"/>
    </source>
</evidence>
<dbReference type="NCBIfam" id="TIGR01780">
    <property type="entry name" value="SSADH"/>
    <property type="match status" value="1"/>
</dbReference>
<dbReference type="PROSITE" id="PS00687">
    <property type="entry name" value="ALDEHYDE_DEHYDR_GLU"/>
    <property type="match status" value="1"/>
</dbReference>
<evidence type="ECO:0000256" key="4">
    <source>
        <dbReference type="RuleBase" id="RU003345"/>
    </source>
</evidence>
<dbReference type="Gene3D" id="3.40.309.10">
    <property type="entry name" value="Aldehyde Dehydrogenase, Chain A, domain 2"/>
    <property type="match status" value="1"/>
</dbReference>
<proteinExistence type="inferred from homology"/>
<dbReference type="FunFam" id="3.40.605.10:FF:000005">
    <property type="entry name" value="Succinate-semialdehyde dehydrogenase I"/>
    <property type="match status" value="1"/>
</dbReference>
<organism evidence="6 7">
    <name type="scientific">Methylibium petroleiphilum (strain ATCC BAA-1232 / LMG 22953 / PM1)</name>
    <dbReference type="NCBI Taxonomy" id="420662"/>
    <lineage>
        <taxon>Bacteria</taxon>
        <taxon>Pseudomonadati</taxon>
        <taxon>Pseudomonadota</taxon>
        <taxon>Betaproteobacteria</taxon>
        <taxon>Burkholderiales</taxon>
        <taxon>Sphaerotilaceae</taxon>
        <taxon>Methylibium</taxon>
    </lineage>
</organism>
<dbReference type="InterPro" id="IPR029510">
    <property type="entry name" value="Ald_DH_CS_GLU"/>
</dbReference>
<dbReference type="InterPro" id="IPR010102">
    <property type="entry name" value="Succ_semiAld_DH"/>
</dbReference>
<keyword evidence="7" id="KW-1185">Reference proteome</keyword>
<evidence type="ECO:0000313" key="7">
    <source>
        <dbReference type="Proteomes" id="UP000000366"/>
    </source>
</evidence>
<dbReference type="EC" id="1.2.1.16" evidence="6"/>
<dbReference type="InterPro" id="IPR015590">
    <property type="entry name" value="Aldehyde_DH_dom"/>
</dbReference>
<accession>A2SI91</accession>
<dbReference type="GO" id="GO:0009450">
    <property type="term" value="P:gamma-aminobutyric acid catabolic process"/>
    <property type="evidence" value="ECO:0007669"/>
    <property type="project" value="InterPro"/>
</dbReference>
<dbReference type="Gene3D" id="3.40.605.10">
    <property type="entry name" value="Aldehyde Dehydrogenase, Chain A, domain 1"/>
    <property type="match status" value="1"/>
</dbReference>
<reference evidence="6 7" key="1">
    <citation type="journal article" date="2007" name="J. Bacteriol.">
        <title>Whole-genome analysis of the methyl tert-butyl ether-degrading beta-proteobacterium Methylibium petroleiphilum PM1.</title>
        <authorList>
            <person name="Kane S.R."/>
            <person name="Chakicherla A.Y."/>
            <person name="Chain P.S.G."/>
            <person name="Schmidt R."/>
            <person name="Shin M.W."/>
            <person name="Legler T.C."/>
            <person name="Scow K.M."/>
            <person name="Larimer F.W."/>
            <person name="Lucas S.M."/>
            <person name="Richardson P.M."/>
            <person name="Hristova K.R."/>
        </authorList>
    </citation>
    <scope>NUCLEOTIDE SEQUENCE [LARGE SCALE GENOMIC DNA]</scope>
    <source>
        <strain evidence="7">ATCC BAA-1232 / LMG 22953 / PM1</strain>
    </source>
</reference>
<dbReference type="Pfam" id="PF00171">
    <property type="entry name" value="Aldedh"/>
    <property type="match status" value="1"/>
</dbReference>
<dbReference type="EMBL" id="CP000555">
    <property type="protein sequence ID" value="ABM95280.1"/>
    <property type="molecule type" value="Genomic_DNA"/>
</dbReference>